<dbReference type="EMBL" id="FXAG01000007">
    <property type="protein sequence ID" value="SMF17413.1"/>
    <property type="molecule type" value="Genomic_DNA"/>
</dbReference>
<keyword evidence="3" id="KW-1185">Reference proteome</keyword>
<evidence type="ECO:0000313" key="3">
    <source>
        <dbReference type="Proteomes" id="UP000192920"/>
    </source>
</evidence>
<name>A0A1Y6BRN8_9NEIS</name>
<sequence>MPPEMGTAQSHATMPPRQKNKVVPSAISAGIFANRNGTYAEEAPSLILIGAAPAIATAGQMIVLLP</sequence>
<dbReference type="Proteomes" id="UP000192920">
    <property type="component" value="Unassembled WGS sequence"/>
</dbReference>
<protein>
    <submittedName>
        <fullName evidence="2">Uncharacterized protein</fullName>
    </submittedName>
</protein>
<reference evidence="3" key="1">
    <citation type="submission" date="2017-04" db="EMBL/GenBank/DDBJ databases">
        <authorList>
            <person name="Varghese N."/>
            <person name="Submissions S."/>
        </authorList>
    </citation>
    <scope>NUCLEOTIDE SEQUENCE [LARGE SCALE GENOMIC DNA]</scope>
    <source>
        <strain evidence="3">DSM 22618</strain>
    </source>
</reference>
<dbReference type="AlphaFoldDB" id="A0A1Y6BRN8"/>
<accession>A0A1Y6BRN8</accession>
<organism evidence="2 3">
    <name type="scientific">Pseudogulbenkiania subflava DSM 22618</name>
    <dbReference type="NCBI Taxonomy" id="1123014"/>
    <lineage>
        <taxon>Bacteria</taxon>
        <taxon>Pseudomonadati</taxon>
        <taxon>Pseudomonadota</taxon>
        <taxon>Betaproteobacteria</taxon>
        <taxon>Neisseriales</taxon>
        <taxon>Chromobacteriaceae</taxon>
        <taxon>Pseudogulbenkiania</taxon>
    </lineage>
</organism>
<gene>
    <name evidence="2" type="ORF">SAMN02745746_01702</name>
</gene>
<dbReference type="STRING" id="1123014.SAMN02745746_01702"/>
<evidence type="ECO:0000313" key="2">
    <source>
        <dbReference type="EMBL" id="SMF17413.1"/>
    </source>
</evidence>
<evidence type="ECO:0000256" key="1">
    <source>
        <dbReference type="SAM" id="MobiDB-lite"/>
    </source>
</evidence>
<proteinExistence type="predicted"/>
<feature type="region of interest" description="Disordered" evidence="1">
    <location>
        <begin position="1"/>
        <end position="20"/>
    </location>
</feature>